<dbReference type="CDD" id="cd02573">
    <property type="entry name" value="PseudoU_synth_EcTruB"/>
    <property type="match status" value="1"/>
</dbReference>
<dbReference type="AlphaFoldDB" id="A0A0E2LSV6"/>
<comment type="function">
    <text evidence="5">Responsible for synthesis of pseudouridine from uracil-55 in the psi GC loop of transfer RNAs.</text>
</comment>
<dbReference type="PATRIC" id="fig|1227271.3.peg.468"/>
<evidence type="ECO:0000259" key="7">
    <source>
        <dbReference type="Pfam" id="PF16198"/>
    </source>
</evidence>
<feature type="active site" description="Nucleophile" evidence="5">
    <location>
        <position position="55"/>
    </location>
</feature>
<keyword evidence="3 5" id="KW-0819">tRNA processing</keyword>
<comment type="similarity">
    <text evidence="2 5">Belongs to the pseudouridine synthase TruB family. Type 1 subfamily.</text>
</comment>
<protein>
    <recommendedName>
        <fullName evidence="5">tRNA pseudouridine synthase B</fullName>
        <ecNumber evidence="5">5.4.99.25</ecNumber>
    </recommendedName>
    <alternativeName>
        <fullName evidence="5">tRNA pseudouridine(55) synthase</fullName>
        <shortName evidence="5">Psi55 synthase</shortName>
    </alternativeName>
    <alternativeName>
        <fullName evidence="5">tRNA pseudouridylate synthase</fullName>
    </alternativeName>
    <alternativeName>
        <fullName evidence="5">tRNA-uridine isomerase</fullName>
    </alternativeName>
</protein>
<comment type="caution">
    <text evidence="8">The sequence shown here is derived from an EMBL/GenBank/DDBJ whole genome shotgun (WGS) entry which is preliminary data.</text>
</comment>
<sequence>MKQIDRPLHLREGEVLYFDKPLTWTSFDLVNKFRYRACRRMGIKKLRVGHAGTLDPLASGVMILCTGRATKQIDVLQTGTKEYIATIRLGATTPSFDKETEPDAFFPYEHITRQSVLDILPRFTGTIEQVPPIFSAVRVNGKRAYDLARKGKEVEMKTRTLQIDEIELLEYALPLITLRIVCSKGTYIRALARDIATALESGGHLEALRRTRVGNARIEDCLSMDELEQWFDRLGFAYEPEFEQKEDNPSSTPTSKNN</sequence>
<dbReference type="InterPro" id="IPR032819">
    <property type="entry name" value="TruB_C"/>
</dbReference>
<dbReference type="Pfam" id="PF16198">
    <property type="entry name" value="TruB_C_2"/>
    <property type="match status" value="1"/>
</dbReference>
<dbReference type="Pfam" id="PF01509">
    <property type="entry name" value="TruB_N"/>
    <property type="match status" value="1"/>
</dbReference>
<feature type="domain" description="Pseudouridine synthase II N-terminal" evidence="6">
    <location>
        <begin position="44"/>
        <end position="188"/>
    </location>
</feature>
<evidence type="ECO:0000259" key="6">
    <source>
        <dbReference type="Pfam" id="PF01509"/>
    </source>
</evidence>
<dbReference type="HOGENOM" id="CLU_032087_2_0_10"/>
<organism evidence="8 9">
    <name type="scientific">Porphyromonas gingivalis F0570</name>
    <dbReference type="NCBI Taxonomy" id="1227271"/>
    <lineage>
        <taxon>Bacteria</taxon>
        <taxon>Pseudomonadati</taxon>
        <taxon>Bacteroidota</taxon>
        <taxon>Bacteroidia</taxon>
        <taxon>Bacteroidales</taxon>
        <taxon>Porphyromonadaceae</taxon>
        <taxon>Porphyromonas</taxon>
    </lineage>
</organism>
<evidence type="ECO:0000256" key="3">
    <source>
        <dbReference type="ARBA" id="ARBA00022694"/>
    </source>
</evidence>
<dbReference type="RefSeq" id="WP_021665151.1">
    <property type="nucleotide sequence ID" value="NZ_KI259128.1"/>
</dbReference>
<dbReference type="GO" id="GO:0031119">
    <property type="term" value="P:tRNA pseudouridine synthesis"/>
    <property type="evidence" value="ECO:0007669"/>
    <property type="project" value="UniProtKB-UniRule"/>
</dbReference>
<dbReference type="GO" id="GO:0160148">
    <property type="term" value="F:tRNA pseudouridine(55) synthase activity"/>
    <property type="evidence" value="ECO:0007669"/>
    <property type="project" value="UniProtKB-EC"/>
</dbReference>
<name>A0A0E2LSV6_PORGN</name>
<evidence type="ECO:0000256" key="1">
    <source>
        <dbReference type="ARBA" id="ARBA00000385"/>
    </source>
</evidence>
<feature type="domain" description="tRNA pseudouridylate synthase B C-terminal" evidence="7">
    <location>
        <begin position="189"/>
        <end position="230"/>
    </location>
</feature>
<evidence type="ECO:0000313" key="9">
    <source>
        <dbReference type="Proteomes" id="UP000016630"/>
    </source>
</evidence>
<comment type="catalytic activity">
    <reaction evidence="1 5">
        <text>uridine(55) in tRNA = pseudouridine(55) in tRNA</text>
        <dbReference type="Rhea" id="RHEA:42532"/>
        <dbReference type="Rhea" id="RHEA-COMP:10101"/>
        <dbReference type="Rhea" id="RHEA-COMP:10102"/>
        <dbReference type="ChEBI" id="CHEBI:65314"/>
        <dbReference type="ChEBI" id="CHEBI:65315"/>
        <dbReference type="EC" id="5.4.99.25"/>
    </reaction>
</comment>
<dbReference type="Proteomes" id="UP000016630">
    <property type="component" value="Unassembled WGS sequence"/>
</dbReference>
<dbReference type="InterPro" id="IPR014780">
    <property type="entry name" value="tRNA_psdUridine_synth_TruB"/>
</dbReference>
<gene>
    <name evidence="5" type="primary">truB</name>
    <name evidence="8" type="ORF">HMPREF1555_00516</name>
</gene>
<dbReference type="EMBL" id="AWUW01000031">
    <property type="protein sequence ID" value="ERJ68178.1"/>
    <property type="molecule type" value="Genomic_DNA"/>
</dbReference>
<dbReference type="EC" id="5.4.99.25" evidence="5"/>
<reference evidence="8 9" key="1">
    <citation type="submission" date="2013-06" db="EMBL/GenBank/DDBJ databases">
        <authorList>
            <person name="Weinstock G."/>
            <person name="Sodergren E."/>
            <person name="Lobos E.A."/>
            <person name="Fulton L."/>
            <person name="Fulton R."/>
            <person name="Courtney L."/>
            <person name="Fronick C."/>
            <person name="O'Laughlin M."/>
            <person name="Godfrey J."/>
            <person name="Wilson R.M."/>
            <person name="Miner T."/>
            <person name="Farmer C."/>
            <person name="Delehaunty K."/>
            <person name="Cordes M."/>
            <person name="Minx P."/>
            <person name="Tomlinson C."/>
            <person name="Chen J."/>
            <person name="Wollam A."/>
            <person name="Pepin K.H."/>
            <person name="Bhonagiri V."/>
            <person name="Zhang X."/>
            <person name="Warren W."/>
            <person name="Mitreva M."/>
            <person name="Mardis E.R."/>
            <person name="Wilson R.K."/>
        </authorList>
    </citation>
    <scope>NUCLEOTIDE SEQUENCE [LARGE SCALE GENOMIC DNA]</scope>
    <source>
        <strain evidence="8 9">F0570</strain>
    </source>
</reference>
<evidence type="ECO:0000256" key="5">
    <source>
        <dbReference type="HAMAP-Rule" id="MF_01080"/>
    </source>
</evidence>
<dbReference type="InterPro" id="IPR020103">
    <property type="entry name" value="PsdUridine_synth_cat_dom_sf"/>
</dbReference>
<dbReference type="GO" id="GO:0003723">
    <property type="term" value="F:RNA binding"/>
    <property type="evidence" value="ECO:0007669"/>
    <property type="project" value="InterPro"/>
</dbReference>
<evidence type="ECO:0000313" key="8">
    <source>
        <dbReference type="EMBL" id="ERJ68178.1"/>
    </source>
</evidence>
<proteinExistence type="inferred from homology"/>
<evidence type="ECO:0000256" key="2">
    <source>
        <dbReference type="ARBA" id="ARBA00005642"/>
    </source>
</evidence>
<dbReference type="InterPro" id="IPR002501">
    <property type="entry name" value="PsdUridine_synth_N"/>
</dbReference>
<dbReference type="NCBIfam" id="TIGR00431">
    <property type="entry name" value="TruB"/>
    <property type="match status" value="1"/>
</dbReference>
<dbReference type="PANTHER" id="PTHR13767">
    <property type="entry name" value="TRNA-PSEUDOURIDINE SYNTHASE"/>
    <property type="match status" value="1"/>
</dbReference>
<dbReference type="SUPFAM" id="SSF55120">
    <property type="entry name" value="Pseudouridine synthase"/>
    <property type="match status" value="1"/>
</dbReference>
<dbReference type="Gene3D" id="3.30.2350.10">
    <property type="entry name" value="Pseudouridine synthase"/>
    <property type="match status" value="1"/>
</dbReference>
<dbReference type="PANTHER" id="PTHR13767:SF2">
    <property type="entry name" value="PSEUDOURIDYLATE SYNTHASE TRUB1"/>
    <property type="match status" value="1"/>
</dbReference>
<accession>A0A0E2LSV6</accession>
<dbReference type="HAMAP" id="MF_01080">
    <property type="entry name" value="TruB_bact"/>
    <property type="match status" value="1"/>
</dbReference>
<evidence type="ECO:0000256" key="4">
    <source>
        <dbReference type="ARBA" id="ARBA00023235"/>
    </source>
</evidence>
<keyword evidence="4 5" id="KW-0413">Isomerase</keyword>
<dbReference type="GO" id="GO:1990481">
    <property type="term" value="P:mRNA pseudouridine synthesis"/>
    <property type="evidence" value="ECO:0007669"/>
    <property type="project" value="TreeGrafter"/>
</dbReference>